<protein>
    <submittedName>
        <fullName evidence="1">Uncharacterized protein</fullName>
    </submittedName>
</protein>
<organism evidence="1 2">
    <name type="scientific">Cardiocondyla obscurior</name>
    <dbReference type="NCBI Taxonomy" id="286306"/>
    <lineage>
        <taxon>Eukaryota</taxon>
        <taxon>Metazoa</taxon>
        <taxon>Ecdysozoa</taxon>
        <taxon>Arthropoda</taxon>
        <taxon>Hexapoda</taxon>
        <taxon>Insecta</taxon>
        <taxon>Pterygota</taxon>
        <taxon>Neoptera</taxon>
        <taxon>Endopterygota</taxon>
        <taxon>Hymenoptera</taxon>
        <taxon>Apocrita</taxon>
        <taxon>Aculeata</taxon>
        <taxon>Formicoidea</taxon>
        <taxon>Formicidae</taxon>
        <taxon>Myrmicinae</taxon>
        <taxon>Cardiocondyla</taxon>
    </lineage>
</organism>
<gene>
    <name evidence="1" type="ORF">PUN28_009587</name>
</gene>
<dbReference type="EMBL" id="JADYXP020000008">
    <property type="protein sequence ID" value="KAL0119061.1"/>
    <property type="molecule type" value="Genomic_DNA"/>
</dbReference>
<dbReference type="Proteomes" id="UP001430953">
    <property type="component" value="Unassembled WGS sequence"/>
</dbReference>
<accession>A0AAW2FSW8</accession>
<name>A0AAW2FSW8_9HYME</name>
<keyword evidence="2" id="KW-1185">Reference proteome</keyword>
<reference evidence="1 2" key="1">
    <citation type="submission" date="2023-03" db="EMBL/GenBank/DDBJ databases">
        <title>High recombination rates correlate with genetic variation in Cardiocondyla obscurior ants.</title>
        <authorList>
            <person name="Errbii M."/>
        </authorList>
    </citation>
    <scope>NUCLEOTIDE SEQUENCE [LARGE SCALE GENOMIC DNA]</scope>
    <source>
        <strain evidence="1">Alpha-2009</strain>
        <tissue evidence="1">Whole body</tissue>
    </source>
</reference>
<dbReference type="AlphaFoldDB" id="A0AAW2FSW8"/>
<proteinExistence type="predicted"/>
<evidence type="ECO:0000313" key="1">
    <source>
        <dbReference type="EMBL" id="KAL0119061.1"/>
    </source>
</evidence>
<evidence type="ECO:0000313" key="2">
    <source>
        <dbReference type="Proteomes" id="UP001430953"/>
    </source>
</evidence>
<sequence>MNNKLKIRERQSACHERSSIKSLGCLSYLFDLRHLEDFSRTPRMRKGAYIGAVLIYFMRARKKFFHYVARDFADLSSRALYARLFAKCSATAYKLHLERGQGKCRDVLNIPRARRTLTNVMM</sequence>
<comment type="caution">
    <text evidence="1">The sequence shown here is derived from an EMBL/GenBank/DDBJ whole genome shotgun (WGS) entry which is preliminary data.</text>
</comment>